<reference evidence="1" key="1">
    <citation type="submission" date="2021-12" db="EMBL/GenBank/DDBJ databases">
        <title>Enterovibrio ZSDZ35 sp. nov. and Enterovibrio ZSDZ42 sp. nov., isolated from coastal seawater in Qingdao.</title>
        <authorList>
            <person name="Zhang P."/>
        </authorList>
    </citation>
    <scope>NUCLEOTIDE SEQUENCE</scope>
    <source>
        <strain evidence="1">ZSDZ42</strain>
    </source>
</reference>
<dbReference type="PROSITE" id="PS51257">
    <property type="entry name" value="PROKAR_LIPOPROTEIN"/>
    <property type="match status" value="1"/>
</dbReference>
<keyword evidence="2" id="KW-1185">Reference proteome</keyword>
<evidence type="ECO:0000313" key="1">
    <source>
        <dbReference type="EMBL" id="MDD1791522.1"/>
    </source>
</evidence>
<organism evidence="1 2">
    <name type="scientific">Enterovibrio gelatinilyticus</name>
    <dbReference type="NCBI Taxonomy" id="2899819"/>
    <lineage>
        <taxon>Bacteria</taxon>
        <taxon>Pseudomonadati</taxon>
        <taxon>Pseudomonadota</taxon>
        <taxon>Gammaproteobacteria</taxon>
        <taxon>Vibrionales</taxon>
        <taxon>Vibrionaceae</taxon>
        <taxon>Enterovibrio</taxon>
    </lineage>
</organism>
<dbReference type="EMBL" id="JAJUBC010000001">
    <property type="protein sequence ID" value="MDD1791522.1"/>
    <property type="molecule type" value="Genomic_DNA"/>
</dbReference>
<dbReference type="Pfam" id="PF11279">
    <property type="entry name" value="DUF3080"/>
    <property type="match status" value="1"/>
</dbReference>
<proteinExistence type="predicted"/>
<comment type="caution">
    <text evidence="1">The sequence shown here is derived from an EMBL/GenBank/DDBJ whole genome shotgun (WGS) entry which is preliminary data.</text>
</comment>
<dbReference type="Proteomes" id="UP001149400">
    <property type="component" value="Unassembled WGS sequence"/>
</dbReference>
<name>A0ABT5QU31_9GAMM</name>
<evidence type="ECO:0000313" key="2">
    <source>
        <dbReference type="Proteomes" id="UP001149400"/>
    </source>
</evidence>
<dbReference type="RefSeq" id="WP_274162741.1">
    <property type="nucleotide sequence ID" value="NZ_JAJUBC010000001.1"/>
</dbReference>
<gene>
    <name evidence="1" type="ORF">LRP50_00070</name>
</gene>
<accession>A0ABT5QU31</accession>
<protein>
    <submittedName>
        <fullName evidence="1">DUF3080 domain-containing protein</fullName>
    </submittedName>
</protein>
<dbReference type="InterPro" id="IPR021431">
    <property type="entry name" value="DUF3080"/>
</dbReference>
<sequence length="338" mass="38661">MLRLLTITLLAHLLSGCFGTDPAVQSFDTYQQRLANVVDTDPLLLQESIFIALPRKRDAMLPIDDVRMGLFDAYELRQCGLFQLIAERNSILGKVQDAFHQLDYEIQLLNTLAGCLSLIEDPTLIELLEDIQEQKNQQFARVYWNTLIGSDAWRKQLTPPSTTLITPDTPFPHSEALLAIHRYSEISHANLTNMDVIALQESIEKQRYLGALFYSMDESTRWLNTITQQLKRDDALVICGANRNQTKLNYVRNVFDTFFIGAVQPYLSKLNSLYLDAQPSLDALHRQVSATVPNSDFNSAYFGGEHYRRFQTSVKDHVSYWQTLFARCQMEIGNSIKK</sequence>